<feature type="region of interest" description="Disordered" evidence="4">
    <location>
        <begin position="1"/>
        <end position="105"/>
    </location>
</feature>
<dbReference type="Proteomes" id="UP000677054">
    <property type="component" value="Unassembled WGS sequence"/>
</dbReference>
<dbReference type="InterPro" id="IPR028307">
    <property type="entry name" value="Lin-54_fam"/>
</dbReference>
<dbReference type="OrthoDB" id="6283463at2759"/>
<dbReference type="PANTHER" id="PTHR12446">
    <property type="entry name" value="TESMIN/TSO1-RELATED"/>
    <property type="match status" value="1"/>
</dbReference>
<dbReference type="EMBL" id="CAJPEV010001872">
    <property type="protein sequence ID" value="CAG0894686.1"/>
    <property type="molecule type" value="Genomic_DNA"/>
</dbReference>
<dbReference type="GO" id="GO:0005634">
    <property type="term" value="C:nucleus"/>
    <property type="evidence" value="ECO:0007669"/>
    <property type="project" value="UniProtKB-SubCell"/>
</dbReference>
<feature type="compositionally biased region" description="Polar residues" evidence="4">
    <location>
        <begin position="431"/>
        <end position="442"/>
    </location>
</feature>
<reference evidence="6" key="1">
    <citation type="submission" date="2020-11" db="EMBL/GenBank/DDBJ databases">
        <authorList>
            <person name="Tran Van P."/>
        </authorList>
    </citation>
    <scope>NUCLEOTIDE SEQUENCE</scope>
</reference>
<protein>
    <recommendedName>
        <fullName evidence="5">CRC domain-containing protein</fullName>
    </recommendedName>
</protein>
<evidence type="ECO:0000256" key="2">
    <source>
        <dbReference type="ARBA" id="ARBA00007267"/>
    </source>
</evidence>
<dbReference type="InterPro" id="IPR033467">
    <property type="entry name" value="Tesmin/TSO1-like_CXC"/>
</dbReference>
<keyword evidence="7" id="KW-1185">Reference proteome</keyword>
<evidence type="ECO:0000256" key="4">
    <source>
        <dbReference type="SAM" id="MobiDB-lite"/>
    </source>
</evidence>
<accession>A0A7R9A513</accession>
<feature type="domain" description="CRC" evidence="5">
    <location>
        <begin position="512"/>
        <end position="626"/>
    </location>
</feature>
<sequence>MSSDLEAGPSEGGPSGLTPGEDPSVQMESSDAILGKDEALERLMTSSELLAYQEELQRTTPEFDETIPNKKTDSQDSGFSEGSSLPSSQAGHVEEQSSETVEGEITPVTTAITSTETAAATGNIPQTVTTSAKLKPVGVQIVTRPSASGAAEVIFVKQDGKESNSGVAQFASMGHEVPVSGSGAFIPQGRYVAVPLVPLRRSASAAQPSTTSSSQPVKKMIIAGNLSGTAQAIPTKGVSILSPVKNQEGHKGKGGVQGKKVQEGTRLVMASPMKSVMAPMQLVASRGQPTVVSLPTTSTATTKVIFNVDGGDPKLKGQTGFQPFLTAAQLGIPQQGITHGKVQFLRVVSAPGTTQTILSPAQQSLEVLPIISQGSTFKIPSHPQQGLLKAVSAVGSTQRVLVPFTTVTQPKPLAPRQTPTSSTVAFSTLSLASPSQHQTSVPVTVKEEPDAGGMEVDGETILGITDGGKESEIQSSDVLSSGGDISLVPVPQTEQEQEATSGHPHSGHLFRPRKVCNCTKSRCLKLYCECFASGEFCTYCNCLNCANNIEHEDERHRAISMCLERNPQAFKPKIGKAMIGEGHERVHTKGCHCKRSGCLKNYCECFEAKILCSAICKCVGCRNQEDELGSQRRMLLDLAEAAEVKRQERASVKCRLFQDKASVPRAVSISTNLYSINMPDTRGPWECITADVIEATVQCMLAEAQEAENRGDSPADVEATILGEFGRCLNQIIDHSRKMRDTPPLSSS</sequence>
<feature type="compositionally biased region" description="Low complexity" evidence="4">
    <location>
        <begin position="77"/>
        <end position="88"/>
    </location>
</feature>
<keyword evidence="3" id="KW-0539">Nucleus</keyword>
<dbReference type="Pfam" id="PF03638">
    <property type="entry name" value="TCR"/>
    <property type="match status" value="2"/>
</dbReference>
<comment type="subcellular location">
    <subcellularLocation>
        <location evidence="1">Nucleus</location>
    </subcellularLocation>
</comment>
<comment type="similarity">
    <text evidence="2">Belongs to the lin-54 family.</text>
</comment>
<name>A0A7R9A513_9CRUS</name>
<organism evidence="6">
    <name type="scientific">Darwinula stevensoni</name>
    <dbReference type="NCBI Taxonomy" id="69355"/>
    <lineage>
        <taxon>Eukaryota</taxon>
        <taxon>Metazoa</taxon>
        <taxon>Ecdysozoa</taxon>
        <taxon>Arthropoda</taxon>
        <taxon>Crustacea</taxon>
        <taxon>Oligostraca</taxon>
        <taxon>Ostracoda</taxon>
        <taxon>Podocopa</taxon>
        <taxon>Podocopida</taxon>
        <taxon>Darwinulocopina</taxon>
        <taxon>Darwinuloidea</taxon>
        <taxon>Darwinulidae</taxon>
        <taxon>Darwinula</taxon>
    </lineage>
</organism>
<dbReference type="InterPro" id="IPR005172">
    <property type="entry name" value="CRC"/>
</dbReference>
<dbReference type="SMART" id="SM01114">
    <property type="entry name" value="CXC"/>
    <property type="match status" value="2"/>
</dbReference>
<evidence type="ECO:0000259" key="5">
    <source>
        <dbReference type="PROSITE" id="PS51634"/>
    </source>
</evidence>
<feature type="region of interest" description="Disordered" evidence="4">
    <location>
        <begin position="431"/>
        <end position="487"/>
    </location>
</feature>
<evidence type="ECO:0000256" key="1">
    <source>
        <dbReference type="ARBA" id="ARBA00004123"/>
    </source>
</evidence>
<evidence type="ECO:0000313" key="6">
    <source>
        <dbReference type="EMBL" id="CAD7248497.1"/>
    </source>
</evidence>
<dbReference type="GO" id="GO:0006355">
    <property type="term" value="P:regulation of DNA-templated transcription"/>
    <property type="evidence" value="ECO:0007669"/>
    <property type="project" value="TreeGrafter"/>
</dbReference>
<evidence type="ECO:0000256" key="3">
    <source>
        <dbReference type="ARBA" id="ARBA00023242"/>
    </source>
</evidence>
<evidence type="ECO:0000313" key="7">
    <source>
        <dbReference type="Proteomes" id="UP000677054"/>
    </source>
</evidence>
<dbReference type="PROSITE" id="PS51634">
    <property type="entry name" value="CRC"/>
    <property type="match status" value="1"/>
</dbReference>
<dbReference type="EMBL" id="LR901389">
    <property type="protein sequence ID" value="CAD7248497.1"/>
    <property type="molecule type" value="Genomic_DNA"/>
</dbReference>
<dbReference type="AlphaFoldDB" id="A0A7R9A513"/>
<dbReference type="PANTHER" id="PTHR12446:SF34">
    <property type="entry name" value="PROTEIN LIN-54 HOMOLOG"/>
    <property type="match status" value="1"/>
</dbReference>
<proteinExistence type="inferred from homology"/>
<gene>
    <name evidence="6" type="ORF">DSTB1V02_LOCUS8309</name>
</gene>